<reference evidence="3 4" key="1">
    <citation type="submission" date="2016-01" db="EMBL/GenBank/DDBJ databases">
        <authorList>
            <person name="Oliw E.H."/>
        </authorList>
    </citation>
    <scope>NUCLEOTIDE SEQUENCE [LARGE SCALE GENOMIC DNA]</scope>
    <source>
        <strain evidence="3">LMG 22029</strain>
    </source>
</reference>
<dbReference type="Proteomes" id="UP000054893">
    <property type="component" value="Unassembled WGS sequence"/>
</dbReference>
<keyword evidence="2" id="KW-0812">Transmembrane</keyword>
<name>A0A158ER00_CABSO</name>
<evidence type="ECO:0000313" key="3">
    <source>
        <dbReference type="EMBL" id="SAL09926.1"/>
    </source>
</evidence>
<feature type="transmembrane region" description="Helical" evidence="2">
    <location>
        <begin position="106"/>
        <end position="124"/>
    </location>
</feature>
<feature type="region of interest" description="Disordered" evidence="1">
    <location>
        <begin position="147"/>
        <end position="282"/>
    </location>
</feature>
<keyword evidence="2" id="KW-1133">Transmembrane helix</keyword>
<keyword evidence="2" id="KW-0472">Membrane</keyword>
<dbReference type="EMBL" id="FCOC02000001">
    <property type="protein sequence ID" value="SAL09926.1"/>
    <property type="molecule type" value="Genomic_DNA"/>
</dbReference>
<feature type="compositionally biased region" description="Low complexity" evidence="1">
    <location>
        <begin position="197"/>
        <end position="216"/>
    </location>
</feature>
<evidence type="ECO:0000256" key="2">
    <source>
        <dbReference type="SAM" id="Phobius"/>
    </source>
</evidence>
<feature type="transmembrane region" description="Helical" evidence="2">
    <location>
        <begin position="7"/>
        <end position="32"/>
    </location>
</feature>
<proteinExistence type="predicted"/>
<feature type="transmembrane region" description="Helical" evidence="2">
    <location>
        <begin position="44"/>
        <end position="64"/>
    </location>
</feature>
<protein>
    <recommendedName>
        <fullName evidence="5">Transmembrane protein</fullName>
    </recommendedName>
</protein>
<gene>
    <name evidence="3" type="ORF">AWB64_00217</name>
</gene>
<organism evidence="3 4">
    <name type="scientific">Caballeronia sordidicola</name>
    <name type="common">Burkholderia sordidicola</name>
    <dbReference type="NCBI Taxonomy" id="196367"/>
    <lineage>
        <taxon>Bacteria</taxon>
        <taxon>Pseudomonadati</taxon>
        <taxon>Pseudomonadota</taxon>
        <taxon>Betaproteobacteria</taxon>
        <taxon>Burkholderiales</taxon>
        <taxon>Burkholderiaceae</taxon>
        <taxon>Caballeronia</taxon>
    </lineage>
</organism>
<evidence type="ECO:0000313" key="4">
    <source>
        <dbReference type="Proteomes" id="UP000054893"/>
    </source>
</evidence>
<dbReference type="AlphaFoldDB" id="A0A158ER00"/>
<evidence type="ECO:0008006" key="5">
    <source>
        <dbReference type="Google" id="ProtNLM"/>
    </source>
</evidence>
<accession>A0A158ER00</accession>
<evidence type="ECO:0000256" key="1">
    <source>
        <dbReference type="SAM" id="MobiDB-lite"/>
    </source>
</evidence>
<sequence length="282" mass="29438">MKPLLRVVLVINALIFLAFGVLFLLTPWAALWESMHLVNVQPPLVGQLFGVALLGMSWLGFHAAIDGALTATTAKVSGHVEWLSGLILIVWLGLRMSEVTGFGQLLGALIGAALLILGLGSVRLSGAVRRRERAAIAGAAAAERAEKQAAKTRAEERAASPVVAPVRPPMTSDPVAPANPRWDAEPVVGEPIPPRPSASRPAAPAPGATAFDPATGHAIDPITGRPRDPTTGRAFEPVSSGHKIDPETGRAIDPVTGQIIDPVTGARTGPGYSTDPARRDPH</sequence>
<feature type="transmembrane region" description="Helical" evidence="2">
    <location>
        <begin position="76"/>
        <end position="94"/>
    </location>
</feature>
<dbReference type="RefSeq" id="WP_063493140.1">
    <property type="nucleotide sequence ID" value="NZ_FCOC02000001.1"/>
</dbReference>
<feature type="compositionally biased region" description="Basic and acidic residues" evidence="1">
    <location>
        <begin position="147"/>
        <end position="158"/>
    </location>
</feature>